<evidence type="ECO:0000313" key="3">
    <source>
        <dbReference type="EMBL" id="PSC02891.1"/>
    </source>
</evidence>
<accession>A0A2T1HMT2</accession>
<feature type="domain" description="Phosphatidate phosphatase APP1 catalytic" evidence="2">
    <location>
        <begin position="148"/>
        <end position="303"/>
    </location>
</feature>
<name>A0A2T1HMT2_9HYPH</name>
<comment type="caution">
    <text evidence="3">The sequence shown here is derived from an EMBL/GenBank/DDBJ whole genome shotgun (WGS) entry which is preliminary data.</text>
</comment>
<dbReference type="PANTHER" id="PTHR28208:SF3">
    <property type="entry name" value="PHOSPHATIDATE PHOSPHATASE APP1"/>
    <property type="match status" value="1"/>
</dbReference>
<reference evidence="4" key="1">
    <citation type="submission" date="2018-03" db="EMBL/GenBank/DDBJ databases">
        <authorList>
            <person name="Sun L."/>
            <person name="Liu H."/>
            <person name="Chen W."/>
            <person name="Huang K."/>
            <person name="Liu W."/>
            <person name="Gao X."/>
        </authorList>
    </citation>
    <scope>NUCLEOTIDE SEQUENCE [LARGE SCALE GENOMIC DNA]</scope>
    <source>
        <strain evidence="4">SH9</strain>
    </source>
</reference>
<dbReference type="Proteomes" id="UP000239772">
    <property type="component" value="Unassembled WGS sequence"/>
</dbReference>
<dbReference type="GO" id="GO:0008195">
    <property type="term" value="F:phosphatidate phosphatase activity"/>
    <property type="evidence" value="ECO:0007669"/>
    <property type="project" value="InterPro"/>
</dbReference>
<protein>
    <recommendedName>
        <fullName evidence="2">Phosphatidate phosphatase APP1 catalytic domain-containing protein</fullName>
    </recommendedName>
</protein>
<evidence type="ECO:0000256" key="1">
    <source>
        <dbReference type="SAM" id="MobiDB-lite"/>
    </source>
</evidence>
<feature type="compositionally biased region" description="Basic and acidic residues" evidence="1">
    <location>
        <begin position="358"/>
        <end position="369"/>
    </location>
</feature>
<dbReference type="Pfam" id="PF09949">
    <property type="entry name" value="APP1_cat"/>
    <property type="match status" value="1"/>
</dbReference>
<evidence type="ECO:0000313" key="4">
    <source>
        <dbReference type="Proteomes" id="UP000239772"/>
    </source>
</evidence>
<feature type="region of interest" description="Disordered" evidence="1">
    <location>
        <begin position="358"/>
        <end position="387"/>
    </location>
</feature>
<dbReference type="AlphaFoldDB" id="A0A2T1HMT2"/>
<dbReference type="RefSeq" id="WP_106339899.1">
    <property type="nucleotide sequence ID" value="NZ_PVZS01000035.1"/>
</dbReference>
<evidence type="ECO:0000259" key="2">
    <source>
        <dbReference type="Pfam" id="PF09949"/>
    </source>
</evidence>
<dbReference type="InterPro" id="IPR019236">
    <property type="entry name" value="APP1_cat"/>
</dbReference>
<gene>
    <name evidence="3" type="ORF">SLNSH_21655</name>
</gene>
<proteinExistence type="predicted"/>
<keyword evidence="4" id="KW-1185">Reference proteome</keyword>
<sequence length="387" mass="42429">MLDAIRQFGRGLLAAAARPVSRSRTGAGIALLPYRGYGSREEMFLIGRVFRQRQGARRDRTRGFPGLLRNLLRRITRHPFPGMAVAARFGSATERAITDADGYFRIHLRLAAPPPEHTCWHDVALTLEEAQLTATAQVFVPPPQCRFVVISDIDDTVVETGVANKVLMLWRLFVADAKSRTAFPGVAALYRGLHAGRSGKELNPMLYVSRAPWGTYEVLDEFFHLHAIPVGPILFLREWGVTWTSPVPRKAETHKEELINHMLALYGSLPFVLIGDSGQHDPEIYARIVARHPGRVLTVLIRDVSRHPARTHAIEELATRVTEAGSSLLLAADSIAMARHASALGLVSDDVADLTAAERRDEAPADPERSSSTVVGGGAVKAPDVLS</sequence>
<dbReference type="PANTHER" id="PTHR28208">
    <property type="entry name" value="PHOSPHATIDATE PHOSPHATASE APP1"/>
    <property type="match status" value="1"/>
</dbReference>
<dbReference type="InterPro" id="IPR052935">
    <property type="entry name" value="Mg2+_PAP"/>
</dbReference>
<dbReference type="EMBL" id="PVZS01000035">
    <property type="protein sequence ID" value="PSC02891.1"/>
    <property type="molecule type" value="Genomic_DNA"/>
</dbReference>
<dbReference type="OrthoDB" id="9789875at2"/>
<organism evidence="3 4">
    <name type="scientific">Alsobacter soli</name>
    <dbReference type="NCBI Taxonomy" id="2109933"/>
    <lineage>
        <taxon>Bacteria</taxon>
        <taxon>Pseudomonadati</taxon>
        <taxon>Pseudomonadota</taxon>
        <taxon>Alphaproteobacteria</taxon>
        <taxon>Hyphomicrobiales</taxon>
        <taxon>Alsobacteraceae</taxon>
        <taxon>Alsobacter</taxon>
    </lineage>
</organism>